<name>A0ABT2Z1F0_9RHOB</name>
<keyword evidence="2" id="KW-1185">Reference proteome</keyword>
<sequence>MSLDKALSDAMNGVPECVAGAYIDIESGLLLSVKTLDSHPQAVLDMVAAATADMFQGPNVLQIEKHFRGSRGQKDAGNHYFNEFLVFSDNLIHVFLRTKKYPNHVISFVCRKSANIGMVLAKSRLTVDTLAEAV</sequence>
<proteinExistence type="predicted"/>
<gene>
    <name evidence="1" type="ORF">OE647_08800</name>
</gene>
<protein>
    <recommendedName>
        <fullName evidence="3">Roadblock/LAMTOR2 domain-containing protein</fullName>
    </recommendedName>
</protein>
<accession>A0ABT2Z1F0</accession>
<evidence type="ECO:0008006" key="3">
    <source>
        <dbReference type="Google" id="ProtNLM"/>
    </source>
</evidence>
<dbReference type="EMBL" id="JAOWLA010000007">
    <property type="protein sequence ID" value="MCV2864832.1"/>
    <property type="molecule type" value="Genomic_DNA"/>
</dbReference>
<evidence type="ECO:0000313" key="1">
    <source>
        <dbReference type="EMBL" id="MCV2864832.1"/>
    </source>
</evidence>
<dbReference type="RefSeq" id="WP_263721354.1">
    <property type="nucleotide sequence ID" value="NZ_JAOWLA010000007.1"/>
</dbReference>
<reference evidence="1 2" key="1">
    <citation type="submission" date="2022-10" db="EMBL/GenBank/DDBJ databases">
        <title>Defluviimonas sp. nov., isolated from ocean surface water.</title>
        <authorList>
            <person name="He W."/>
            <person name="Wang L."/>
            <person name="Zhang D.-F."/>
        </authorList>
    </citation>
    <scope>NUCLEOTIDE SEQUENCE [LARGE SCALE GENOMIC DNA]</scope>
    <source>
        <strain evidence="1 2">WL0075</strain>
    </source>
</reference>
<evidence type="ECO:0000313" key="2">
    <source>
        <dbReference type="Proteomes" id="UP001652503"/>
    </source>
</evidence>
<dbReference type="Proteomes" id="UP001652503">
    <property type="component" value="Unassembled WGS sequence"/>
</dbReference>
<comment type="caution">
    <text evidence="1">The sequence shown here is derived from an EMBL/GenBank/DDBJ whole genome shotgun (WGS) entry which is preliminary data.</text>
</comment>
<organism evidence="1 2">
    <name type="scientific">Albidovulum sediminicola</name>
    <dbReference type="NCBI Taxonomy" id="2984331"/>
    <lineage>
        <taxon>Bacteria</taxon>
        <taxon>Pseudomonadati</taxon>
        <taxon>Pseudomonadota</taxon>
        <taxon>Alphaproteobacteria</taxon>
        <taxon>Rhodobacterales</taxon>
        <taxon>Paracoccaceae</taxon>
        <taxon>Albidovulum</taxon>
    </lineage>
</organism>